<evidence type="ECO:0000313" key="9">
    <source>
        <dbReference type="EMBL" id="TES46964.1"/>
    </source>
</evidence>
<feature type="domain" description="DNA polymerase III delta subunit C-terminal" evidence="8">
    <location>
        <begin position="247"/>
        <end position="329"/>
    </location>
</feature>
<evidence type="ECO:0000256" key="6">
    <source>
        <dbReference type="ARBA" id="ARBA00022932"/>
    </source>
</evidence>
<dbReference type="NCBIfam" id="NF005972">
    <property type="entry name" value="PRK08058.1"/>
    <property type="match status" value="1"/>
</dbReference>
<dbReference type="AlphaFoldDB" id="A0A4Y7WGR2"/>
<dbReference type="SUPFAM" id="SSF52540">
    <property type="entry name" value="P-loop containing nucleoside triphosphate hydrolases"/>
    <property type="match status" value="1"/>
</dbReference>
<name>A0A4Y7WGR2_9BACI</name>
<dbReference type="Proteomes" id="UP000298210">
    <property type="component" value="Unassembled WGS sequence"/>
</dbReference>
<evidence type="ECO:0000256" key="7">
    <source>
        <dbReference type="ARBA" id="ARBA00049244"/>
    </source>
</evidence>
<dbReference type="InterPro" id="IPR015199">
    <property type="entry name" value="DNA_pol_III_delta_C"/>
</dbReference>
<dbReference type="GO" id="GO:0009360">
    <property type="term" value="C:DNA polymerase III complex"/>
    <property type="evidence" value="ECO:0007669"/>
    <property type="project" value="InterPro"/>
</dbReference>
<dbReference type="GO" id="GO:0003677">
    <property type="term" value="F:DNA binding"/>
    <property type="evidence" value="ECO:0007669"/>
    <property type="project" value="InterPro"/>
</dbReference>
<dbReference type="Pfam" id="PF13177">
    <property type="entry name" value="DNA_pol3_delta2"/>
    <property type="match status" value="1"/>
</dbReference>
<dbReference type="EC" id="2.7.7.7" evidence="1"/>
<comment type="catalytic activity">
    <reaction evidence="7">
        <text>DNA(n) + a 2'-deoxyribonucleoside 5'-triphosphate = DNA(n+1) + diphosphate</text>
        <dbReference type="Rhea" id="RHEA:22508"/>
        <dbReference type="Rhea" id="RHEA-COMP:17339"/>
        <dbReference type="Rhea" id="RHEA-COMP:17340"/>
        <dbReference type="ChEBI" id="CHEBI:33019"/>
        <dbReference type="ChEBI" id="CHEBI:61560"/>
        <dbReference type="ChEBI" id="CHEBI:173112"/>
        <dbReference type="EC" id="2.7.7.7"/>
    </reaction>
</comment>
<reference evidence="9 10" key="1">
    <citation type="submission" date="2019-03" db="EMBL/GenBank/DDBJ databases">
        <authorList>
            <person name="Liu G."/>
        </authorList>
    </citation>
    <scope>NUCLEOTIDE SEQUENCE [LARGE SCALE GENOMIC DNA]</scope>
    <source>
        <strain evidence="9 10">DSM 19099</strain>
    </source>
</reference>
<dbReference type="FunFam" id="3.40.50.300:FF:001255">
    <property type="entry name" value="DNA polymerase III subunit delta"/>
    <property type="match status" value="1"/>
</dbReference>
<evidence type="ECO:0000313" key="10">
    <source>
        <dbReference type="Proteomes" id="UP000298210"/>
    </source>
</evidence>
<dbReference type="InterPro" id="IPR027417">
    <property type="entry name" value="P-loop_NTPase"/>
</dbReference>
<evidence type="ECO:0000256" key="1">
    <source>
        <dbReference type="ARBA" id="ARBA00012417"/>
    </source>
</evidence>
<gene>
    <name evidence="9" type="primary">holB</name>
    <name evidence="9" type="ORF">E2L03_19540</name>
</gene>
<comment type="caution">
    <text evidence="9">The sequence shown here is derived from an EMBL/GenBank/DDBJ whole genome shotgun (WGS) entry which is preliminary data.</text>
</comment>
<dbReference type="InterPro" id="IPR004622">
    <property type="entry name" value="DNA_pol_HolB"/>
</dbReference>
<keyword evidence="6" id="KW-0239">DNA-directed DNA polymerase</keyword>
<evidence type="ECO:0000256" key="2">
    <source>
        <dbReference type="ARBA" id="ARBA00014363"/>
    </source>
</evidence>
<dbReference type="PANTHER" id="PTHR11669">
    <property type="entry name" value="REPLICATION FACTOR C / DNA POLYMERASE III GAMMA-TAU SUBUNIT"/>
    <property type="match status" value="1"/>
</dbReference>
<evidence type="ECO:0000259" key="8">
    <source>
        <dbReference type="Pfam" id="PF09115"/>
    </source>
</evidence>
<protein>
    <recommendedName>
        <fullName evidence="2">DNA polymerase III subunit delta'</fullName>
        <ecNumber evidence="1">2.7.7.7</ecNumber>
    </recommendedName>
</protein>
<proteinExistence type="predicted"/>
<keyword evidence="4 9" id="KW-0548">Nucleotidyltransferase</keyword>
<evidence type="ECO:0000256" key="3">
    <source>
        <dbReference type="ARBA" id="ARBA00022679"/>
    </source>
</evidence>
<dbReference type="GO" id="GO:0003887">
    <property type="term" value="F:DNA-directed DNA polymerase activity"/>
    <property type="evidence" value="ECO:0007669"/>
    <property type="project" value="UniProtKB-KW"/>
</dbReference>
<dbReference type="PANTHER" id="PTHR11669:SF8">
    <property type="entry name" value="DNA POLYMERASE III SUBUNIT DELTA"/>
    <property type="match status" value="1"/>
</dbReference>
<evidence type="ECO:0000256" key="5">
    <source>
        <dbReference type="ARBA" id="ARBA00022705"/>
    </source>
</evidence>
<dbReference type="Gene3D" id="3.40.50.300">
    <property type="entry name" value="P-loop containing nucleotide triphosphate hydrolases"/>
    <property type="match status" value="1"/>
</dbReference>
<dbReference type="NCBIfam" id="TIGR00678">
    <property type="entry name" value="holB"/>
    <property type="match status" value="1"/>
</dbReference>
<keyword evidence="3 9" id="KW-0808">Transferase</keyword>
<dbReference type="GO" id="GO:0008408">
    <property type="term" value="F:3'-5' exonuclease activity"/>
    <property type="evidence" value="ECO:0007669"/>
    <property type="project" value="InterPro"/>
</dbReference>
<dbReference type="EMBL" id="SNUX01000004">
    <property type="protein sequence ID" value="TES46964.1"/>
    <property type="molecule type" value="Genomic_DNA"/>
</dbReference>
<keyword evidence="5" id="KW-0235">DNA replication</keyword>
<dbReference type="InterPro" id="IPR050238">
    <property type="entry name" value="DNA_Rep/Repair_Clamp_Loader"/>
</dbReference>
<dbReference type="Pfam" id="PF09115">
    <property type="entry name" value="DNApol3-delta_C"/>
    <property type="match status" value="1"/>
</dbReference>
<evidence type="ECO:0000256" key="4">
    <source>
        <dbReference type="ARBA" id="ARBA00022695"/>
    </source>
</evidence>
<organism evidence="9 10">
    <name type="scientific">Shouchella lehensis</name>
    <dbReference type="NCBI Taxonomy" id="300825"/>
    <lineage>
        <taxon>Bacteria</taxon>
        <taxon>Bacillati</taxon>
        <taxon>Bacillota</taxon>
        <taxon>Bacilli</taxon>
        <taxon>Bacillales</taxon>
        <taxon>Bacillaceae</taxon>
        <taxon>Shouchella</taxon>
    </lineage>
</organism>
<dbReference type="GO" id="GO:0006261">
    <property type="term" value="P:DNA-templated DNA replication"/>
    <property type="evidence" value="ECO:0007669"/>
    <property type="project" value="TreeGrafter"/>
</dbReference>
<accession>A0A4Y7WGR2</accession>
<sequence length="332" mass="38042">MDEMNNWNDWKEAQPQVVPMLVESIKKQRLAHAYLFEGQAGSGTMDLAILLSKSFICQNKQGPNPCLTCLDCTRIDSGNHPDLHKIAPDGQSIKREQVDYLQKEFSYRGVESRQKVYIVSNADKMTGTAANTLLKFLEEPQGETLAILLTEQAENVLPTIRSRTQHIRFHPPLKEEIVKQLMENGIDQKHSSFLAELTENKEAALRLTEDDWSFQARGVVLQLMHELYTRPDQAIITLAEKWLPLMKERIHQEMGLEMMTLWLRDLLYIRVGKQGELVYSDFYDSYKELSLSTSQRLITLSLAKVMEAKSQLSANVAVQLVMERLLFTIQEG</sequence>